<evidence type="ECO:0000313" key="1">
    <source>
        <dbReference type="EMBL" id="KAJ7186231.1"/>
    </source>
</evidence>
<comment type="caution">
    <text evidence="1">The sequence shown here is derived from an EMBL/GenBank/DDBJ whole genome shotgun (WGS) entry which is preliminary data.</text>
</comment>
<proteinExistence type="predicted"/>
<dbReference type="EMBL" id="JARJCW010000211">
    <property type="protein sequence ID" value="KAJ7186231.1"/>
    <property type="molecule type" value="Genomic_DNA"/>
</dbReference>
<dbReference type="AlphaFoldDB" id="A0AAD6UJG5"/>
<evidence type="ECO:0008006" key="3">
    <source>
        <dbReference type="Google" id="ProtNLM"/>
    </source>
</evidence>
<protein>
    <recommendedName>
        <fullName evidence="3">BTB domain-containing protein</fullName>
    </recommendedName>
</protein>
<gene>
    <name evidence="1" type="ORF">GGX14DRAFT_383646</name>
</gene>
<name>A0AAD6UJG5_9AGAR</name>
<accession>A0AAD6UJG5</accession>
<reference evidence="1" key="1">
    <citation type="submission" date="2023-03" db="EMBL/GenBank/DDBJ databases">
        <title>Massive genome expansion in bonnet fungi (Mycena s.s.) driven by repeated elements and novel gene families across ecological guilds.</title>
        <authorList>
            <consortium name="Lawrence Berkeley National Laboratory"/>
            <person name="Harder C.B."/>
            <person name="Miyauchi S."/>
            <person name="Viragh M."/>
            <person name="Kuo A."/>
            <person name="Thoen E."/>
            <person name="Andreopoulos B."/>
            <person name="Lu D."/>
            <person name="Skrede I."/>
            <person name="Drula E."/>
            <person name="Henrissat B."/>
            <person name="Morin E."/>
            <person name="Kohler A."/>
            <person name="Barry K."/>
            <person name="LaButti K."/>
            <person name="Morin E."/>
            <person name="Salamov A."/>
            <person name="Lipzen A."/>
            <person name="Mereny Z."/>
            <person name="Hegedus B."/>
            <person name="Baldrian P."/>
            <person name="Stursova M."/>
            <person name="Weitz H."/>
            <person name="Taylor A."/>
            <person name="Grigoriev I.V."/>
            <person name="Nagy L.G."/>
            <person name="Martin F."/>
            <person name="Kauserud H."/>
        </authorList>
    </citation>
    <scope>NUCLEOTIDE SEQUENCE</scope>
    <source>
        <strain evidence="1">9144</strain>
    </source>
</reference>
<organism evidence="1 2">
    <name type="scientific">Mycena pura</name>
    <dbReference type="NCBI Taxonomy" id="153505"/>
    <lineage>
        <taxon>Eukaryota</taxon>
        <taxon>Fungi</taxon>
        <taxon>Dikarya</taxon>
        <taxon>Basidiomycota</taxon>
        <taxon>Agaricomycotina</taxon>
        <taxon>Agaricomycetes</taxon>
        <taxon>Agaricomycetidae</taxon>
        <taxon>Agaricales</taxon>
        <taxon>Marasmiineae</taxon>
        <taxon>Mycenaceae</taxon>
        <taxon>Mycena</taxon>
    </lineage>
</organism>
<evidence type="ECO:0000313" key="2">
    <source>
        <dbReference type="Proteomes" id="UP001219525"/>
    </source>
</evidence>
<keyword evidence="2" id="KW-1185">Reference proteome</keyword>
<dbReference type="Proteomes" id="UP001219525">
    <property type="component" value="Unassembled WGS sequence"/>
</dbReference>
<sequence>MTQESPSPALVYHSLFNDSAADTVLRSAEGTLFRIPRFVLRDTTGYFAATLAAPPDPPDAEPVPLEETAAVLARALCLLSGLPPPDPQAASWDFATAEALLALAERWAAPGLASRVRDAAGGPAFVADPLRLYSLAMRAGWDAEARVAARGTLALALFDEGHATVLRGMPAHALLELLALHRRRRDELDALLGPGGVGVGPGLDEMVSGRCAACGLQGDTHLWREYRARIFMEMDIRPLGDTVIGFAVDEWPQALACWNAKCAGAECGKPLYERESILSQIKACIDKLPDTI</sequence>